<feature type="region of interest" description="Disordered" evidence="1">
    <location>
        <begin position="1"/>
        <end position="31"/>
    </location>
</feature>
<proteinExistence type="predicted"/>
<dbReference type="Proteomes" id="UP001054945">
    <property type="component" value="Unassembled WGS sequence"/>
</dbReference>
<gene>
    <name evidence="2" type="ORF">CEXT_330141</name>
</gene>
<sequence>MAACHAKPRSPEITQGSRERRPADKKREIPRQFPLNSVCQSEVKPSHKSWLAASGALLSNLVLSEINGHANMAGKMTTLNLNGYNDPQVQKNLGGDYLRS</sequence>
<accession>A0AAV4TZ75</accession>
<dbReference type="AlphaFoldDB" id="A0AAV4TZ75"/>
<keyword evidence="3" id="KW-1185">Reference proteome</keyword>
<organism evidence="2 3">
    <name type="scientific">Caerostris extrusa</name>
    <name type="common">Bark spider</name>
    <name type="synonym">Caerostris bankana</name>
    <dbReference type="NCBI Taxonomy" id="172846"/>
    <lineage>
        <taxon>Eukaryota</taxon>
        <taxon>Metazoa</taxon>
        <taxon>Ecdysozoa</taxon>
        <taxon>Arthropoda</taxon>
        <taxon>Chelicerata</taxon>
        <taxon>Arachnida</taxon>
        <taxon>Araneae</taxon>
        <taxon>Araneomorphae</taxon>
        <taxon>Entelegynae</taxon>
        <taxon>Araneoidea</taxon>
        <taxon>Araneidae</taxon>
        <taxon>Caerostris</taxon>
    </lineage>
</organism>
<dbReference type="EMBL" id="BPLR01012029">
    <property type="protein sequence ID" value="GIY50812.1"/>
    <property type="molecule type" value="Genomic_DNA"/>
</dbReference>
<evidence type="ECO:0000313" key="3">
    <source>
        <dbReference type="Proteomes" id="UP001054945"/>
    </source>
</evidence>
<evidence type="ECO:0000256" key="1">
    <source>
        <dbReference type="SAM" id="MobiDB-lite"/>
    </source>
</evidence>
<reference evidence="2 3" key="1">
    <citation type="submission" date="2021-06" db="EMBL/GenBank/DDBJ databases">
        <title>Caerostris extrusa draft genome.</title>
        <authorList>
            <person name="Kono N."/>
            <person name="Arakawa K."/>
        </authorList>
    </citation>
    <scope>NUCLEOTIDE SEQUENCE [LARGE SCALE GENOMIC DNA]</scope>
</reference>
<protein>
    <submittedName>
        <fullName evidence="2">Uncharacterized protein</fullName>
    </submittedName>
</protein>
<evidence type="ECO:0000313" key="2">
    <source>
        <dbReference type="EMBL" id="GIY50812.1"/>
    </source>
</evidence>
<name>A0AAV4TZ75_CAEEX</name>
<feature type="compositionally biased region" description="Basic and acidic residues" evidence="1">
    <location>
        <begin position="17"/>
        <end position="30"/>
    </location>
</feature>
<comment type="caution">
    <text evidence="2">The sequence shown here is derived from an EMBL/GenBank/DDBJ whole genome shotgun (WGS) entry which is preliminary data.</text>
</comment>